<dbReference type="Proteomes" id="UP000266385">
    <property type="component" value="Unassembled WGS sequence"/>
</dbReference>
<dbReference type="AlphaFoldDB" id="A0A399RID5"/>
<evidence type="ECO:0000259" key="4">
    <source>
        <dbReference type="Pfam" id="PF23357"/>
    </source>
</evidence>
<sequence length="629" mass="69012">MSSRTYLAAATALIAVIFVAATLIVQPLLRTARIDFTENSLFTLSKGTKSVLTELEEPVDLTFVYTRRVGQEFPAVRAYATRVRELLDAYKAVAGPDLRIREIDPEPFSEAEDEALAAGITAVNSDSGDPLYFGLIGQNTVDDQRVIPFLAPEQEETLEYDLTRMIARLNRPEPPKVGVLSTLQGMSGTGDTGGYTFLQELAKGYELEPIDEDFFSLPEDMDVLMMVHPPEMNDWQLWLVDQFILRKGRAIILVDAAAKTSRGSDLASMAGRQVRSDLGPFGDVWGLHLSEEALADTESALPIQAPAGEGRTNVIRHPLYLSATPSLMPTRSLITADLSRSVNFGAPGGLLLDAESPIDKEVLIQTGPAPSWIPADEAVTDLSAQETLQLYSPLDEAVPLAVRVHGALVSAFSDGRPEPDMPDDPVLAELARAAAEEALPHVSSSERDAEILVVSDADMVDDGLYVDLSSATAFADNGAFLMNALDVLSGDAGLLSLRARASSRRPMTRVEAMRDDAQERFFDEQARLEGKLVESQSRLEQLQQRGTSDGFFSGDIEATLTEDERLELARLRQDIIDTRSRLRAIERDFRREIDGLEGWLKFINIFGGPILVALLAGLVWWRRRQRGIA</sequence>
<dbReference type="InterPro" id="IPR055396">
    <property type="entry name" value="DUF7088"/>
</dbReference>
<name>A0A399RID5_9PROT</name>
<organism evidence="5 6">
    <name type="scientific">Henriciella mobilis</name>
    <dbReference type="NCBI Taxonomy" id="2305467"/>
    <lineage>
        <taxon>Bacteria</taxon>
        <taxon>Pseudomonadati</taxon>
        <taxon>Pseudomonadota</taxon>
        <taxon>Alphaproteobacteria</taxon>
        <taxon>Hyphomonadales</taxon>
        <taxon>Hyphomonadaceae</taxon>
        <taxon>Henriciella</taxon>
    </lineage>
</organism>
<keyword evidence="2" id="KW-0812">Transmembrane</keyword>
<evidence type="ECO:0000313" key="5">
    <source>
        <dbReference type="EMBL" id="RIJ30174.1"/>
    </source>
</evidence>
<dbReference type="Pfam" id="PF09822">
    <property type="entry name" value="ABC_transp_aux"/>
    <property type="match status" value="1"/>
</dbReference>
<reference evidence="5 6" key="1">
    <citation type="submission" date="2018-08" db="EMBL/GenBank/DDBJ databases">
        <title>Henriciella mobilis sp. nov., isolated from seawater.</title>
        <authorList>
            <person name="Cheng H."/>
            <person name="Wu Y.-H."/>
            <person name="Xu X.-W."/>
            <person name="Guo L.-L."/>
        </authorList>
    </citation>
    <scope>NUCLEOTIDE SEQUENCE [LARGE SCALE GENOMIC DNA]</scope>
    <source>
        <strain evidence="5 6">JN25</strain>
    </source>
</reference>
<dbReference type="RefSeq" id="WP_119375493.1">
    <property type="nucleotide sequence ID" value="NZ_QWFX01000006.1"/>
</dbReference>
<evidence type="ECO:0000256" key="2">
    <source>
        <dbReference type="SAM" id="Phobius"/>
    </source>
</evidence>
<comment type="caution">
    <text evidence="5">The sequence shown here is derived from an EMBL/GenBank/DDBJ whole genome shotgun (WGS) entry which is preliminary data.</text>
</comment>
<dbReference type="InterPro" id="IPR019196">
    <property type="entry name" value="ABC_transp_unknown"/>
</dbReference>
<protein>
    <submittedName>
        <fullName evidence="5">ABC transporter</fullName>
    </submittedName>
</protein>
<evidence type="ECO:0000256" key="1">
    <source>
        <dbReference type="SAM" id="Coils"/>
    </source>
</evidence>
<dbReference type="OrthoDB" id="9777219at2"/>
<accession>A0A399RID5</accession>
<keyword evidence="2" id="KW-1133">Transmembrane helix</keyword>
<keyword evidence="2" id="KW-0472">Membrane</keyword>
<feature type="transmembrane region" description="Helical" evidence="2">
    <location>
        <begin position="599"/>
        <end position="621"/>
    </location>
</feature>
<evidence type="ECO:0000313" key="6">
    <source>
        <dbReference type="Proteomes" id="UP000266385"/>
    </source>
</evidence>
<keyword evidence="6" id="KW-1185">Reference proteome</keyword>
<feature type="domain" description="DUF7088" evidence="4">
    <location>
        <begin position="38"/>
        <end position="136"/>
    </location>
</feature>
<evidence type="ECO:0000259" key="3">
    <source>
        <dbReference type="Pfam" id="PF09822"/>
    </source>
</evidence>
<feature type="coiled-coil region" evidence="1">
    <location>
        <begin position="525"/>
        <end position="588"/>
    </location>
</feature>
<dbReference type="EMBL" id="QWFX01000006">
    <property type="protein sequence ID" value="RIJ30174.1"/>
    <property type="molecule type" value="Genomic_DNA"/>
</dbReference>
<proteinExistence type="predicted"/>
<gene>
    <name evidence="5" type="ORF">D1223_05860</name>
</gene>
<keyword evidence="1" id="KW-0175">Coiled coil</keyword>
<feature type="domain" description="ABC-type uncharacterised transport system" evidence="3">
    <location>
        <begin position="175"/>
        <end position="484"/>
    </location>
</feature>
<dbReference type="Pfam" id="PF23357">
    <property type="entry name" value="DUF7088"/>
    <property type="match status" value="1"/>
</dbReference>